<reference evidence="9" key="1">
    <citation type="submission" date="2017-01" db="EMBL/GenBank/DDBJ databases">
        <authorList>
            <person name="Varghese N."/>
            <person name="Submissions S."/>
        </authorList>
    </citation>
    <scope>NUCLEOTIDE SEQUENCE [LARGE SCALE GENOMIC DNA]</scope>
    <source>
        <strain evidence="9">UM1</strain>
    </source>
</reference>
<dbReference type="PANTHER" id="PTHR37423">
    <property type="entry name" value="SOLUBLE LYTIC MUREIN TRANSGLYCOSYLASE-RELATED"/>
    <property type="match status" value="1"/>
</dbReference>
<dbReference type="InterPro" id="IPR017689">
    <property type="entry name" value="BamD"/>
</dbReference>
<evidence type="ECO:0000313" key="8">
    <source>
        <dbReference type="EMBL" id="SIP90683.1"/>
    </source>
</evidence>
<dbReference type="Pfam" id="PF13525">
    <property type="entry name" value="YfiO"/>
    <property type="match status" value="1"/>
</dbReference>
<keyword evidence="2 6" id="KW-0472">Membrane</keyword>
<dbReference type="InterPro" id="IPR011990">
    <property type="entry name" value="TPR-like_helical_dom_sf"/>
</dbReference>
<dbReference type="GO" id="GO:0043165">
    <property type="term" value="P:Gram-negative-bacterium-type cell outer membrane assembly"/>
    <property type="evidence" value="ECO:0007669"/>
    <property type="project" value="UniProtKB-UniRule"/>
</dbReference>
<accession>A0A1N6NF61</accession>
<evidence type="ECO:0000259" key="7">
    <source>
        <dbReference type="Pfam" id="PF13525"/>
    </source>
</evidence>
<dbReference type="InterPro" id="IPR039565">
    <property type="entry name" value="BamD-like"/>
</dbReference>
<dbReference type="PANTHER" id="PTHR37423:SF1">
    <property type="entry name" value="OUTER MEMBRANE PROTEIN ASSEMBLY FACTOR BAMD"/>
    <property type="match status" value="1"/>
</dbReference>
<evidence type="ECO:0000256" key="6">
    <source>
        <dbReference type="HAMAP-Rule" id="MF_00922"/>
    </source>
</evidence>
<evidence type="ECO:0000256" key="4">
    <source>
        <dbReference type="ARBA" id="ARBA00023237"/>
    </source>
</evidence>
<keyword evidence="5" id="KW-0449">Lipoprotein</keyword>
<keyword evidence="3" id="KW-0564">Palmitate</keyword>
<evidence type="ECO:0000256" key="1">
    <source>
        <dbReference type="ARBA" id="ARBA00022729"/>
    </source>
</evidence>
<feature type="domain" description="Outer membrane lipoprotein BamD-like" evidence="7">
    <location>
        <begin position="69"/>
        <end position="273"/>
    </location>
</feature>
<keyword evidence="1 6" id="KW-0732">Signal</keyword>
<dbReference type="SUPFAM" id="SSF48452">
    <property type="entry name" value="TPR-like"/>
    <property type="match status" value="1"/>
</dbReference>
<comment type="subunit">
    <text evidence="6">Part of the Bam complex.</text>
</comment>
<evidence type="ECO:0000256" key="3">
    <source>
        <dbReference type="ARBA" id="ARBA00023139"/>
    </source>
</evidence>
<evidence type="ECO:0000256" key="5">
    <source>
        <dbReference type="ARBA" id="ARBA00023288"/>
    </source>
</evidence>
<dbReference type="EMBL" id="FTLW01000001">
    <property type="protein sequence ID" value="SIP90683.1"/>
    <property type="molecule type" value="Genomic_DNA"/>
</dbReference>
<dbReference type="Gene3D" id="1.25.40.10">
    <property type="entry name" value="Tetratricopeptide repeat domain"/>
    <property type="match status" value="1"/>
</dbReference>
<dbReference type="GO" id="GO:0051205">
    <property type="term" value="P:protein insertion into membrane"/>
    <property type="evidence" value="ECO:0007669"/>
    <property type="project" value="UniProtKB-UniRule"/>
</dbReference>
<comment type="function">
    <text evidence="6">Part of the outer membrane protein assembly complex, which is involved in assembly and insertion of beta-barrel proteins into the outer membrane.</text>
</comment>
<sequence>MLRGRGPGRLGYYHRFRITSPAKPMTLRPKARHPFARIALLLLIITLAGSGCARMGKMFKKDGNNEGQPVEVLYEKAHKQMVGGNYGTAEETFKRLIAQYPYGVYAEQALMETAYAQYKSGKNDEAVSSVDRFLRTYPTHKYVPYMYYLRGLSNQARNTVFLQRVFSLDMASRDLAAPMQAYSDFGIVVERFGNSRYVDDARQRMVFLRNQFARQELNTSVYYLRRGAWVAAADRAKYLLETYPQSEYQSDAVAVLAETYTRLGNTTLAEDAKRVLMQNDPSHPWLTGGWPKDPSIFDRLNPFAREGVPMRETGE</sequence>
<dbReference type="STRING" id="1604334.SAMN05421546_0236"/>
<evidence type="ECO:0000313" key="9">
    <source>
        <dbReference type="Proteomes" id="UP000241788"/>
    </source>
</evidence>
<keyword evidence="4 6" id="KW-0998">Cell outer membrane</keyword>
<name>A0A1N6NF61_9GAMM</name>
<dbReference type="Proteomes" id="UP000241788">
    <property type="component" value="Unassembled WGS sequence"/>
</dbReference>
<keyword evidence="9" id="KW-1185">Reference proteome</keyword>
<dbReference type="GO" id="GO:1990063">
    <property type="term" value="C:Bam protein complex"/>
    <property type="evidence" value="ECO:0007669"/>
    <property type="project" value="TreeGrafter"/>
</dbReference>
<dbReference type="NCBIfam" id="TIGR03302">
    <property type="entry name" value="OM_YfiO"/>
    <property type="match status" value="1"/>
</dbReference>
<evidence type="ECO:0000256" key="2">
    <source>
        <dbReference type="ARBA" id="ARBA00023136"/>
    </source>
</evidence>
<gene>
    <name evidence="6" type="primary">bamD</name>
    <name evidence="8" type="ORF">SAMN05421546_0236</name>
</gene>
<dbReference type="AlphaFoldDB" id="A0A1N6NF61"/>
<comment type="similarity">
    <text evidence="6">Belongs to the BamD family.</text>
</comment>
<proteinExistence type="inferred from homology"/>
<dbReference type="CDD" id="cd15830">
    <property type="entry name" value="BamD"/>
    <property type="match status" value="1"/>
</dbReference>
<protein>
    <recommendedName>
        <fullName evidence="6">Outer membrane protein assembly factor BamD</fullName>
    </recommendedName>
</protein>
<comment type="subcellular location">
    <subcellularLocation>
        <location evidence="6">Cell outer membrane</location>
    </subcellularLocation>
</comment>
<organism evidence="8 9">
    <name type="scientific">Solilutibacter tolerans</name>
    <dbReference type="NCBI Taxonomy" id="1604334"/>
    <lineage>
        <taxon>Bacteria</taxon>
        <taxon>Pseudomonadati</taxon>
        <taxon>Pseudomonadota</taxon>
        <taxon>Gammaproteobacteria</taxon>
        <taxon>Lysobacterales</taxon>
        <taxon>Lysobacteraceae</taxon>
        <taxon>Solilutibacter</taxon>
    </lineage>
</organism>
<dbReference type="HAMAP" id="MF_00922">
    <property type="entry name" value="OM_assembly_BamD"/>
    <property type="match status" value="1"/>
</dbReference>